<evidence type="ECO:0000256" key="1">
    <source>
        <dbReference type="SAM" id="Phobius"/>
    </source>
</evidence>
<organism evidence="2">
    <name type="scientific">Ralstonia syzygii R24</name>
    <dbReference type="NCBI Taxonomy" id="907261"/>
    <lineage>
        <taxon>Bacteria</taxon>
        <taxon>Pseudomonadati</taxon>
        <taxon>Pseudomonadota</taxon>
        <taxon>Betaproteobacteria</taxon>
        <taxon>Burkholderiales</taxon>
        <taxon>Burkholderiaceae</taxon>
        <taxon>Ralstonia</taxon>
        <taxon>Ralstonia solanacearum species complex</taxon>
    </lineage>
</organism>
<reference evidence="2" key="2">
    <citation type="submission" date="2011-04" db="EMBL/GenBank/DDBJ databases">
        <authorList>
            <person name="Genoscope - CEA"/>
        </authorList>
    </citation>
    <scope>NUCLEOTIDE SEQUENCE</scope>
    <source>
        <strain evidence="2">R24</strain>
    </source>
</reference>
<name>G3AAB7_9RALS</name>
<sequence length="24" mass="3012">MKQLPYFYTNFNILTFHLIFTVIF</sequence>
<feature type="transmembrane region" description="Helical" evidence="1">
    <location>
        <begin position="6"/>
        <end position="23"/>
    </location>
</feature>
<proteinExistence type="predicted"/>
<dbReference type="AlphaFoldDB" id="G3AAB7"/>
<accession>G3AAB7</accession>
<keyword evidence="1" id="KW-0472">Membrane</keyword>
<protein>
    <submittedName>
        <fullName evidence="2">Uncharacterized protein</fullName>
    </submittedName>
</protein>
<evidence type="ECO:0000313" key="2">
    <source>
        <dbReference type="EMBL" id="CCA88266.1"/>
    </source>
</evidence>
<keyword evidence="1" id="KW-0812">Transmembrane</keyword>
<gene>
    <name evidence="2" type="ORF">RALSY_mp10816</name>
</gene>
<dbReference type="EMBL" id="FR854090">
    <property type="protein sequence ID" value="CCA88266.1"/>
    <property type="molecule type" value="Genomic_DNA"/>
</dbReference>
<reference evidence="2" key="1">
    <citation type="journal article" date="2011" name="PLoS ONE">
        <title>Ralstonia syzygii, the Blood Disease Bacterium and some Asian R. solanacearum strains form a single genomic species despite divergent lifestyles.</title>
        <authorList>
            <person name="Remenant B."/>
            <person name="de Cambiaire J.C."/>
            <person name="Cellier G."/>
            <person name="Jacobs J.M."/>
            <person name="Mangenot S."/>
            <person name="Barbe V."/>
            <person name="Lajus A."/>
            <person name="Vallenet D."/>
            <person name="Medigue C."/>
            <person name="Fegan M."/>
            <person name="Allen C."/>
            <person name="Prior P."/>
        </authorList>
    </citation>
    <scope>NUCLEOTIDE SEQUENCE</scope>
    <source>
        <strain evidence="2">R24</strain>
    </source>
</reference>
<keyword evidence="1" id="KW-1133">Transmembrane helix</keyword>